<evidence type="ECO:0000256" key="1">
    <source>
        <dbReference type="ARBA" id="ARBA00004141"/>
    </source>
</evidence>
<evidence type="ECO:0000256" key="2">
    <source>
        <dbReference type="ARBA" id="ARBA00022692"/>
    </source>
</evidence>
<dbReference type="Pfam" id="PF05128">
    <property type="entry name" value="DUF697"/>
    <property type="match status" value="1"/>
</dbReference>
<dbReference type="InterPro" id="IPR021147">
    <property type="entry name" value="DUF697"/>
</dbReference>
<evidence type="ECO:0000313" key="6">
    <source>
        <dbReference type="Proteomes" id="UP001597196"/>
    </source>
</evidence>
<gene>
    <name evidence="5" type="ORF">ACFQ4P_12270</name>
</gene>
<keyword evidence="2" id="KW-0812">Transmembrane</keyword>
<dbReference type="EMBL" id="JBHTOC010000025">
    <property type="protein sequence ID" value="MFD1431011.1"/>
    <property type="molecule type" value="Genomic_DNA"/>
</dbReference>
<proteinExistence type="predicted"/>
<comment type="subcellular location">
    <subcellularLocation>
        <location evidence="1">Membrane</location>
        <topology evidence="1">Multi-pass membrane protein</topology>
    </subcellularLocation>
</comment>
<organism evidence="5 6">
    <name type="scientific">Lacticaseibacillus mingshuiensis</name>
    <dbReference type="NCBI Taxonomy" id="2799574"/>
    <lineage>
        <taxon>Bacteria</taxon>
        <taxon>Bacillati</taxon>
        <taxon>Bacillota</taxon>
        <taxon>Bacilli</taxon>
        <taxon>Lactobacillales</taxon>
        <taxon>Lactobacillaceae</taxon>
        <taxon>Lacticaseibacillus</taxon>
    </lineage>
</organism>
<keyword evidence="6" id="KW-1185">Reference proteome</keyword>
<evidence type="ECO:0000313" key="5">
    <source>
        <dbReference type="EMBL" id="MFD1431011.1"/>
    </source>
</evidence>
<reference evidence="6" key="1">
    <citation type="journal article" date="2019" name="Int. J. Syst. Evol. Microbiol.">
        <title>The Global Catalogue of Microorganisms (GCM) 10K type strain sequencing project: providing services to taxonomists for standard genome sequencing and annotation.</title>
        <authorList>
            <consortium name="The Broad Institute Genomics Platform"/>
            <consortium name="The Broad Institute Genome Sequencing Center for Infectious Disease"/>
            <person name="Wu L."/>
            <person name="Ma J."/>
        </authorList>
    </citation>
    <scope>NUCLEOTIDE SEQUENCE [LARGE SCALE GENOMIC DNA]</scope>
    <source>
        <strain evidence="6">CCM 8980</strain>
    </source>
</reference>
<dbReference type="RefSeq" id="WP_203628558.1">
    <property type="nucleotide sequence ID" value="NZ_BOLQ01000034.1"/>
</dbReference>
<evidence type="ECO:0000256" key="3">
    <source>
        <dbReference type="ARBA" id="ARBA00022989"/>
    </source>
</evidence>
<sequence>MINNQAQQAINVGKTAAGAVALSPIPFTDTAALIPICLTMLSAIYRAYDRSITDQDLKDALDGGFAGVRASLNHQGVMGFAVRQVAGNVLKLVPGIGTAAGAILNGTGAAALVDRLGQDIATALSANQIQDSFDLRFFITKSITASSH</sequence>
<accession>A0ABW4CN35</accession>
<keyword evidence="3" id="KW-1133">Transmembrane helix</keyword>
<protein>
    <submittedName>
        <fullName evidence="5">DUF697 domain-containing protein</fullName>
    </submittedName>
</protein>
<dbReference type="Proteomes" id="UP001597196">
    <property type="component" value="Unassembled WGS sequence"/>
</dbReference>
<keyword evidence="4" id="KW-0472">Membrane</keyword>
<name>A0ABW4CN35_9LACO</name>
<evidence type="ECO:0000256" key="4">
    <source>
        <dbReference type="ARBA" id="ARBA00023136"/>
    </source>
</evidence>
<comment type="caution">
    <text evidence="5">The sequence shown here is derived from an EMBL/GenBank/DDBJ whole genome shotgun (WGS) entry which is preliminary data.</text>
</comment>